<keyword evidence="1" id="KW-0812">Transmembrane</keyword>
<evidence type="ECO:0000313" key="3">
    <source>
        <dbReference type="EMBL" id="CAL5983310.1"/>
    </source>
</evidence>
<reference evidence="2" key="1">
    <citation type="submission" date="2023-06" db="EMBL/GenBank/DDBJ databases">
        <authorList>
            <person name="Kurt Z."/>
        </authorList>
    </citation>
    <scope>NUCLEOTIDE SEQUENCE</scope>
</reference>
<sequence length="226" mass="26125">MPLQYIVCQFACLTKLYLANHIAPPVITSASNWSSPRFLPKVVGTHTKAGYSHLKKMSLQIRAAFCPIILGSPLKYKTSRRYPQKQTKMYQLSCASLRHRHLSDRAQTLVFFADIAVAVLHFLVLCFRLGQEAAYSQPHKVILIYYNAVSAITDVWLCFRKAITQWLRNKLKYVLIFVVGSSLQECNYGFTRIRYTKPAKRIFHSCADAISMRNWSIQRYFLCYIL</sequence>
<keyword evidence="1" id="KW-1133">Transmembrane helix</keyword>
<feature type="transmembrane region" description="Helical" evidence="1">
    <location>
        <begin position="108"/>
        <end position="130"/>
    </location>
</feature>
<accession>A0AA86S2E4</accession>
<gene>
    <name evidence="2" type="ORF">HINF_LOCUS64465</name>
    <name evidence="3" type="ORF">HINF_LOCUS7566</name>
</gene>
<protein>
    <submittedName>
        <fullName evidence="3">Hypothetical_protein</fullName>
    </submittedName>
</protein>
<keyword evidence="1" id="KW-0472">Membrane</keyword>
<dbReference type="Proteomes" id="UP001642409">
    <property type="component" value="Unassembled WGS sequence"/>
</dbReference>
<reference evidence="3 4" key="2">
    <citation type="submission" date="2024-07" db="EMBL/GenBank/DDBJ databases">
        <authorList>
            <person name="Akdeniz Z."/>
        </authorList>
    </citation>
    <scope>NUCLEOTIDE SEQUENCE [LARGE SCALE GENOMIC DNA]</scope>
</reference>
<evidence type="ECO:0000256" key="1">
    <source>
        <dbReference type="SAM" id="Phobius"/>
    </source>
</evidence>
<evidence type="ECO:0000313" key="4">
    <source>
        <dbReference type="Proteomes" id="UP001642409"/>
    </source>
</evidence>
<proteinExistence type="predicted"/>
<dbReference type="AlphaFoldDB" id="A0AA86S2E4"/>
<dbReference type="EMBL" id="CATOUU010001174">
    <property type="protein sequence ID" value="CAI9976820.1"/>
    <property type="molecule type" value="Genomic_DNA"/>
</dbReference>
<organism evidence="2">
    <name type="scientific">Hexamita inflata</name>
    <dbReference type="NCBI Taxonomy" id="28002"/>
    <lineage>
        <taxon>Eukaryota</taxon>
        <taxon>Metamonada</taxon>
        <taxon>Diplomonadida</taxon>
        <taxon>Hexamitidae</taxon>
        <taxon>Hexamitinae</taxon>
        <taxon>Hexamita</taxon>
    </lineage>
</organism>
<keyword evidence="4" id="KW-1185">Reference proteome</keyword>
<evidence type="ECO:0000313" key="2">
    <source>
        <dbReference type="EMBL" id="CAI9976820.1"/>
    </source>
</evidence>
<comment type="caution">
    <text evidence="2">The sequence shown here is derived from an EMBL/GenBank/DDBJ whole genome shotgun (WGS) entry which is preliminary data.</text>
</comment>
<dbReference type="EMBL" id="CAXDID020000015">
    <property type="protein sequence ID" value="CAL5983310.1"/>
    <property type="molecule type" value="Genomic_DNA"/>
</dbReference>
<feature type="transmembrane region" description="Helical" evidence="1">
    <location>
        <begin position="142"/>
        <end position="159"/>
    </location>
</feature>
<name>A0AA86S2E4_9EUKA</name>